<evidence type="ECO:0000313" key="1">
    <source>
        <dbReference type="EMBL" id="NGP88508.1"/>
    </source>
</evidence>
<dbReference type="PROSITE" id="PS51257">
    <property type="entry name" value="PROKAR_LIPOPROTEIN"/>
    <property type="match status" value="1"/>
</dbReference>
<accession>A0A6M1SX76</accession>
<evidence type="ECO:0000313" key="2">
    <source>
        <dbReference type="Proteomes" id="UP000479132"/>
    </source>
</evidence>
<dbReference type="Proteomes" id="UP000479132">
    <property type="component" value="Unassembled WGS sequence"/>
</dbReference>
<dbReference type="EMBL" id="JAALLS010000010">
    <property type="protein sequence ID" value="NGP88508.1"/>
    <property type="molecule type" value="Genomic_DNA"/>
</dbReference>
<protein>
    <submittedName>
        <fullName evidence="1">Uncharacterized protein</fullName>
    </submittedName>
</protein>
<gene>
    <name evidence="1" type="ORF">G3569_09080</name>
</gene>
<proteinExistence type="predicted"/>
<organism evidence="1 2">
    <name type="scientific">Fodinibius halophilus</name>
    <dbReference type="NCBI Taxonomy" id="1736908"/>
    <lineage>
        <taxon>Bacteria</taxon>
        <taxon>Pseudomonadati</taxon>
        <taxon>Balneolota</taxon>
        <taxon>Balneolia</taxon>
        <taxon>Balneolales</taxon>
        <taxon>Balneolaceae</taxon>
        <taxon>Fodinibius</taxon>
    </lineage>
</organism>
<sequence length="235" mass="25421">MDFFKHMMVLVLGLSGLLFSGCASVYVPSAQHTNLMNEKGELHAAAHAGVNGGDIQAGYAVSDNFGIIGAASFGSSEEEGTADDFHEHSYAEIGGTYFRPIGTKGRYEVMAGVGAGSAESVTQYNFFGPQQVKATGDYTKVFLQNNIGVETGILEAGVAIRLGHVIFRKFETSNTTYEESERGTFFEPSAFARLGWKNVKFETQVGVAGPLQDDIAFDYRTLLFSLGIHLQFNTQ</sequence>
<dbReference type="RefSeq" id="WP_205720107.1">
    <property type="nucleotide sequence ID" value="NZ_JAALLS010000010.1"/>
</dbReference>
<reference evidence="1 2" key="1">
    <citation type="submission" date="2020-02" db="EMBL/GenBank/DDBJ databases">
        <title>Aliifodinibius halophilus 2W32, complete genome.</title>
        <authorList>
            <person name="Li Y."/>
            <person name="Wu S."/>
        </authorList>
    </citation>
    <scope>NUCLEOTIDE SEQUENCE [LARGE SCALE GENOMIC DNA]</scope>
    <source>
        <strain evidence="1 2">2W32</strain>
    </source>
</reference>
<dbReference type="AlphaFoldDB" id="A0A6M1SX76"/>
<comment type="caution">
    <text evidence="1">The sequence shown here is derived from an EMBL/GenBank/DDBJ whole genome shotgun (WGS) entry which is preliminary data.</text>
</comment>
<keyword evidence="2" id="KW-1185">Reference proteome</keyword>
<name>A0A6M1SX76_9BACT</name>